<gene>
    <name evidence="1" type="ORF">GCM10010307_59240</name>
</gene>
<sequence>MPTAVLVVRAAPRGRPVDRSRATGRWRRLAAPGGREARAAPTVSGALVGSVGREVWASMVLPADRVLLAGLADPALRSVAPEARVAPVP</sequence>
<evidence type="ECO:0000313" key="2">
    <source>
        <dbReference type="Proteomes" id="UP001500151"/>
    </source>
</evidence>
<organism evidence="1 2">
    <name type="scientific">Streptomyces vastus</name>
    <dbReference type="NCBI Taxonomy" id="285451"/>
    <lineage>
        <taxon>Bacteria</taxon>
        <taxon>Bacillati</taxon>
        <taxon>Actinomycetota</taxon>
        <taxon>Actinomycetes</taxon>
        <taxon>Kitasatosporales</taxon>
        <taxon>Streptomycetaceae</taxon>
        <taxon>Streptomyces</taxon>
    </lineage>
</organism>
<proteinExistence type="predicted"/>
<accession>A0ABN3RDR1</accession>
<dbReference type="EMBL" id="BAAASJ010000081">
    <property type="protein sequence ID" value="GAA2650011.1"/>
    <property type="molecule type" value="Genomic_DNA"/>
</dbReference>
<comment type="caution">
    <text evidence="1">The sequence shown here is derived from an EMBL/GenBank/DDBJ whole genome shotgun (WGS) entry which is preliminary data.</text>
</comment>
<evidence type="ECO:0000313" key="1">
    <source>
        <dbReference type="EMBL" id="GAA2650011.1"/>
    </source>
</evidence>
<reference evidence="1 2" key="1">
    <citation type="journal article" date="2019" name="Int. J. Syst. Evol. Microbiol.">
        <title>The Global Catalogue of Microorganisms (GCM) 10K type strain sequencing project: providing services to taxonomists for standard genome sequencing and annotation.</title>
        <authorList>
            <consortium name="The Broad Institute Genomics Platform"/>
            <consortium name="The Broad Institute Genome Sequencing Center for Infectious Disease"/>
            <person name="Wu L."/>
            <person name="Ma J."/>
        </authorList>
    </citation>
    <scope>NUCLEOTIDE SEQUENCE [LARGE SCALE GENOMIC DNA]</scope>
    <source>
        <strain evidence="1 2">JCM 4524</strain>
    </source>
</reference>
<name>A0ABN3RDR1_9ACTN</name>
<protein>
    <submittedName>
        <fullName evidence="1">Uncharacterized protein</fullName>
    </submittedName>
</protein>
<dbReference type="Proteomes" id="UP001500151">
    <property type="component" value="Unassembled WGS sequence"/>
</dbReference>
<keyword evidence="2" id="KW-1185">Reference proteome</keyword>